<reference evidence="1 2" key="1">
    <citation type="submission" date="2014-03" db="EMBL/GenBank/DDBJ databases">
        <title>Draft Genome Sequence of Actibacterium mucosum KCTC 23349, a Marine Alphaproteobacterium with Complex Ionic Requirements Isolated from Mediterranean Seawater at Malvarrosa Beach, Valencia, Spain.</title>
        <authorList>
            <person name="Arahal D.R."/>
            <person name="Shao Z."/>
            <person name="Lai Q."/>
            <person name="Pujalte M.J."/>
        </authorList>
    </citation>
    <scope>NUCLEOTIDE SEQUENCE [LARGE SCALE GENOMIC DNA]</scope>
    <source>
        <strain evidence="1 2">KCTC 23349</strain>
    </source>
</reference>
<dbReference type="AlphaFoldDB" id="A0A037ZEE2"/>
<evidence type="ECO:0000313" key="1">
    <source>
        <dbReference type="EMBL" id="KAJ53963.1"/>
    </source>
</evidence>
<dbReference type="RefSeq" id="WP_035262994.1">
    <property type="nucleotide sequence ID" value="NZ_JFKE01000015.1"/>
</dbReference>
<proteinExistence type="predicted"/>
<dbReference type="OrthoDB" id="7058542at2"/>
<gene>
    <name evidence="1" type="ORF">ACMU_04860</name>
</gene>
<comment type="caution">
    <text evidence="1">The sequence shown here is derived from an EMBL/GenBank/DDBJ whole genome shotgun (WGS) entry which is preliminary data.</text>
</comment>
<keyword evidence="2" id="KW-1185">Reference proteome</keyword>
<organism evidence="1 2">
    <name type="scientific">Actibacterium mucosum KCTC 23349</name>
    <dbReference type="NCBI Taxonomy" id="1454373"/>
    <lineage>
        <taxon>Bacteria</taxon>
        <taxon>Pseudomonadati</taxon>
        <taxon>Pseudomonadota</taxon>
        <taxon>Alphaproteobacteria</taxon>
        <taxon>Rhodobacterales</taxon>
        <taxon>Roseobacteraceae</taxon>
        <taxon>Actibacterium</taxon>
    </lineage>
</organism>
<name>A0A037ZEE2_9RHOB</name>
<evidence type="ECO:0000313" key="2">
    <source>
        <dbReference type="Proteomes" id="UP000026249"/>
    </source>
</evidence>
<dbReference type="STRING" id="1454373.ACMU_04860"/>
<dbReference type="EMBL" id="JFKE01000015">
    <property type="protein sequence ID" value="KAJ53963.1"/>
    <property type="molecule type" value="Genomic_DNA"/>
</dbReference>
<dbReference type="Proteomes" id="UP000026249">
    <property type="component" value="Unassembled WGS sequence"/>
</dbReference>
<accession>A0A037ZEE2</accession>
<protein>
    <recommendedName>
        <fullName evidence="3">Gluconate 2-dehydrogenase subunit 3 family protein</fullName>
    </recommendedName>
</protein>
<sequence>MTNVLTQAEVQTFTTIAGLMVPASATHNVPGADDPSIMAEIVDDANTHAIGGVKNALAAWEALDAPDDAGRVAEFLDDHGAEAALLQAVVNRVYYRNDAVMASLGMEARAPFPKGFEVEEHNWSILDPVRAKEPLWRQA</sequence>
<evidence type="ECO:0008006" key="3">
    <source>
        <dbReference type="Google" id="ProtNLM"/>
    </source>
</evidence>